<evidence type="ECO:0000256" key="2">
    <source>
        <dbReference type="ARBA" id="ARBA00022801"/>
    </source>
</evidence>
<name>A0ABY7UCE4_9CORY</name>
<evidence type="ECO:0000313" key="4">
    <source>
        <dbReference type="EMBL" id="WCZ33107.1"/>
    </source>
</evidence>
<proteinExistence type="predicted"/>
<sequence>MDNDFAHNPSRCAYPRTTDFRTADLRTADLRAAYDELVAACSGRDWRDDPEDADRPETIQAMQIALDMPKQEPPARSALLAAAARAVVAVCLDARFLDELRPWYGHRIRKVARRARNKAWKDVQELPGITITHAAPATAADESGADTTGSAAQARVFPPSAVSEVDPRLGKLQIGHTDLPYDEPALPDDEWPVLYVDRALNMSAGKAAAQAGHASMLLAGSLPFAAVHTWAACGFPLAVREVPRAEFEAHCGEPGAVVVRDAGFTEIAPDSATVVAVPASLRG</sequence>
<dbReference type="InterPro" id="IPR002833">
    <property type="entry name" value="PTH2"/>
</dbReference>
<dbReference type="InterPro" id="IPR023476">
    <property type="entry name" value="Pep_tRNA_hydro_II_dom_sf"/>
</dbReference>
<dbReference type="Proteomes" id="UP001220064">
    <property type="component" value="Chromosome"/>
</dbReference>
<dbReference type="Pfam" id="PF01981">
    <property type="entry name" value="PTH2"/>
    <property type="match status" value="1"/>
</dbReference>
<dbReference type="EMBL" id="CP063189">
    <property type="protein sequence ID" value="WCZ33107.1"/>
    <property type="molecule type" value="Genomic_DNA"/>
</dbReference>
<reference evidence="4 5" key="1">
    <citation type="submission" date="2020-10" db="EMBL/GenBank/DDBJ databases">
        <title>Complete genome sequence of Corynebacterium massiliense DSM 45435, type strain of Corynebacterium massiliense.</title>
        <authorList>
            <person name="Busche T."/>
            <person name="Kalinowski J."/>
            <person name="Ruckert C."/>
        </authorList>
    </citation>
    <scope>NUCLEOTIDE SEQUENCE [LARGE SCALE GENOMIC DNA]</scope>
    <source>
        <strain evidence="4 5">DSM 45435</strain>
    </source>
</reference>
<keyword evidence="5" id="KW-1185">Reference proteome</keyword>
<accession>A0ABY7UCE4</accession>
<dbReference type="Gene3D" id="3.40.1490.10">
    <property type="entry name" value="Bit1"/>
    <property type="match status" value="1"/>
</dbReference>
<dbReference type="EC" id="3.1.1.29" evidence="1"/>
<organism evidence="4 5">
    <name type="scientific">Corynebacterium massiliense DSM 45435</name>
    <dbReference type="NCBI Taxonomy" id="1121364"/>
    <lineage>
        <taxon>Bacteria</taxon>
        <taxon>Bacillati</taxon>
        <taxon>Actinomycetota</taxon>
        <taxon>Actinomycetes</taxon>
        <taxon>Mycobacteriales</taxon>
        <taxon>Corynebacteriaceae</taxon>
        <taxon>Corynebacterium</taxon>
    </lineage>
</organism>
<keyword evidence="2 4" id="KW-0378">Hydrolase</keyword>
<dbReference type="SUPFAM" id="SSF102462">
    <property type="entry name" value="Peptidyl-tRNA hydrolase II"/>
    <property type="match status" value="1"/>
</dbReference>
<evidence type="ECO:0000313" key="5">
    <source>
        <dbReference type="Proteomes" id="UP001220064"/>
    </source>
</evidence>
<protein>
    <recommendedName>
        <fullName evidence="1">peptidyl-tRNA hydrolase</fullName>
        <ecNumber evidence="1">3.1.1.29</ecNumber>
    </recommendedName>
</protein>
<evidence type="ECO:0000256" key="1">
    <source>
        <dbReference type="ARBA" id="ARBA00013260"/>
    </source>
</evidence>
<evidence type="ECO:0000256" key="3">
    <source>
        <dbReference type="ARBA" id="ARBA00048707"/>
    </source>
</evidence>
<dbReference type="GO" id="GO:0016787">
    <property type="term" value="F:hydrolase activity"/>
    <property type="evidence" value="ECO:0007669"/>
    <property type="project" value="UniProtKB-KW"/>
</dbReference>
<comment type="catalytic activity">
    <reaction evidence="3">
        <text>an N-acyl-L-alpha-aminoacyl-tRNA + H2O = an N-acyl-L-amino acid + a tRNA + H(+)</text>
        <dbReference type="Rhea" id="RHEA:54448"/>
        <dbReference type="Rhea" id="RHEA-COMP:10123"/>
        <dbReference type="Rhea" id="RHEA-COMP:13883"/>
        <dbReference type="ChEBI" id="CHEBI:15377"/>
        <dbReference type="ChEBI" id="CHEBI:15378"/>
        <dbReference type="ChEBI" id="CHEBI:59874"/>
        <dbReference type="ChEBI" id="CHEBI:78442"/>
        <dbReference type="ChEBI" id="CHEBI:138191"/>
        <dbReference type="EC" id="3.1.1.29"/>
    </reaction>
</comment>
<gene>
    <name evidence="4" type="ORF">CMASS_08415</name>
</gene>